<protein>
    <submittedName>
        <fullName evidence="2">Uncharacterized protein</fullName>
    </submittedName>
</protein>
<name>A0A1L5F323_CLOKL</name>
<dbReference type="RefSeq" id="WP_073537111.1">
    <property type="nucleotide sequence ID" value="NZ_CP018335.1"/>
</dbReference>
<dbReference type="Proteomes" id="UP000184604">
    <property type="component" value="Chromosome"/>
</dbReference>
<evidence type="ECO:0000256" key="1">
    <source>
        <dbReference type="SAM" id="MobiDB-lite"/>
    </source>
</evidence>
<feature type="region of interest" description="Disordered" evidence="1">
    <location>
        <begin position="51"/>
        <end position="71"/>
    </location>
</feature>
<gene>
    <name evidence="2" type="ORF">BS101_00745</name>
</gene>
<dbReference type="OrthoDB" id="1939528at2"/>
<proteinExistence type="predicted"/>
<organism evidence="2 3">
    <name type="scientific">Clostridium kluyveri</name>
    <dbReference type="NCBI Taxonomy" id="1534"/>
    <lineage>
        <taxon>Bacteria</taxon>
        <taxon>Bacillati</taxon>
        <taxon>Bacillota</taxon>
        <taxon>Clostridia</taxon>
        <taxon>Eubacteriales</taxon>
        <taxon>Clostridiaceae</taxon>
        <taxon>Clostridium</taxon>
    </lineage>
</organism>
<evidence type="ECO:0000313" key="3">
    <source>
        <dbReference type="Proteomes" id="UP000184604"/>
    </source>
</evidence>
<dbReference type="EMBL" id="CP018335">
    <property type="protein sequence ID" value="APM37393.1"/>
    <property type="molecule type" value="Genomic_DNA"/>
</dbReference>
<evidence type="ECO:0000313" key="2">
    <source>
        <dbReference type="EMBL" id="APM37393.1"/>
    </source>
</evidence>
<feature type="compositionally biased region" description="Basic and acidic residues" evidence="1">
    <location>
        <begin position="59"/>
        <end position="71"/>
    </location>
</feature>
<dbReference type="AlphaFoldDB" id="A0A1L5F323"/>
<reference evidence="2 3" key="1">
    <citation type="submission" date="2016-12" db="EMBL/GenBank/DDBJ databases">
        <title>Complete genome sequence of Clostridium kluyveri JZZ isolated from the pit mud of a Chinese flavor liquor-making factory.</title>
        <authorList>
            <person name="Wang Y."/>
        </authorList>
    </citation>
    <scope>NUCLEOTIDE SEQUENCE [LARGE SCALE GENOMIC DNA]</scope>
    <source>
        <strain evidence="2 3">JZZ</strain>
    </source>
</reference>
<accession>A0A1L5F323</accession>
<sequence>MYKYMYPPLETTPPMCCYCMMANRTMYPPVMRKEPKPLFKGEEKFKENKINKGSIMPSMEKKSGMKQETPDMMDMSKKDMEKMKSDVQEIVMMFEQHHPDMLKILTNCGMSINQAREYLSRIVGMSLMHHMMHQV</sequence>